<evidence type="ECO:0000313" key="3">
    <source>
        <dbReference type="Proteomes" id="UP000179807"/>
    </source>
</evidence>
<keyword evidence="3" id="KW-1185">Reference proteome</keyword>
<dbReference type="OrthoDB" id="10506160at2759"/>
<protein>
    <submittedName>
        <fullName evidence="2">Uncharacterized protein</fullName>
    </submittedName>
</protein>
<dbReference type="EMBL" id="MLAK01000649">
    <property type="protein sequence ID" value="OHT09057.1"/>
    <property type="molecule type" value="Genomic_DNA"/>
</dbReference>
<dbReference type="GeneID" id="94826715"/>
<name>A0A1J4KCA6_9EUKA</name>
<feature type="region of interest" description="Disordered" evidence="1">
    <location>
        <begin position="65"/>
        <end position="89"/>
    </location>
</feature>
<gene>
    <name evidence="2" type="ORF">TRFO_04623</name>
</gene>
<accession>A0A1J4KCA6</accession>
<evidence type="ECO:0000313" key="2">
    <source>
        <dbReference type="EMBL" id="OHT09057.1"/>
    </source>
</evidence>
<evidence type="ECO:0000256" key="1">
    <source>
        <dbReference type="SAM" id="MobiDB-lite"/>
    </source>
</evidence>
<comment type="caution">
    <text evidence="2">The sequence shown here is derived from an EMBL/GenBank/DDBJ whole genome shotgun (WGS) entry which is preliminary data.</text>
</comment>
<feature type="compositionally biased region" description="Low complexity" evidence="1">
    <location>
        <begin position="65"/>
        <end position="85"/>
    </location>
</feature>
<organism evidence="2 3">
    <name type="scientific">Tritrichomonas foetus</name>
    <dbReference type="NCBI Taxonomy" id="1144522"/>
    <lineage>
        <taxon>Eukaryota</taxon>
        <taxon>Metamonada</taxon>
        <taxon>Parabasalia</taxon>
        <taxon>Tritrichomonadida</taxon>
        <taxon>Tritrichomonadidae</taxon>
        <taxon>Tritrichomonas</taxon>
    </lineage>
</organism>
<proteinExistence type="predicted"/>
<dbReference type="AlphaFoldDB" id="A0A1J4KCA6"/>
<dbReference type="RefSeq" id="XP_068362193.1">
    <property type="nucleotide sequence ID" value="XM_068492011.1"/>
</dbReference>
<reference evidence="2" key="1">
    <citation type="submission" date="2016-10" db="EMBL/GenBank/DDBJ databases">
        <authorList>
            <person name="Benchimol M."/>
            <person name="Almeida L.G."/>
            <person name="Vasconcelos A.T."/>
            <person name="Perreira-Neves A."/>
            <person name="Rosa I.A."/>
            <person name="Tasca T."/>
            <person name="Bogo M.R."/>
            <person name="de Souza W."/>
        </authorList>
    </citation>
    <scope>NUCLEOTIDE SEQUENCE [LARGE SCALE GENOMIC DNA]</scope>
    <source>
        <strain evidence="2">K</strain>
    </source>
</reference>
<dbReference type="Proteomes" id="UP000179807">
    <property type="component" value="Unassembled WGS sequence"/>
</dbReference>
<sequence length="368" mass="41022">MNPPFTEVEVGAIRQIAIKTDNPDDASIAAVTQQDPSEVRNLIKRHLIPLRDETIEIDKIVQLFNNNASPSNNSPRRSPRLAPRPIDVTKTSNVPLAPLSASTLALPPKYRGKAMPKTPNPTTLNSHPFAAINTTNVPPPQQEFIQKQQIPVQTRIPVLPRCESSPAMISHHKKDHIDPEIGSLAAVLHPSLGPAHVCRVLAKRVQNRTTHYLVAFFQSGCSPCFVPSEYLFQLKAQVGFPLGNEEEFRKVMRNEDISVDFLLERIFSSAQNLVINHAEVLFPPEKITHAPYRPEPQQVQQIMFQCVSCAALLLVCYVSCEWAIPQDKLNLVLSTIMKTNPSKFTSTQNIMNSIQESLTLLISMIGQK</sequence>
<dbReference type="VEuPathDB" id="TrichDB:TRFO_04623"/>